<sequence length="45" mass="5270">MMYILYSNGCEKEFKGRNLKNRYPQNILSVFGSQPPFDKPLFGKI</sequence>
<accession>A0ACC1A7Z8</accession>
<comment type="caution">
    <text evidence="1">The sequence shown here is derived from an EMBL/GenBank/DDBJ whole genome shotgun (WGS) entry which is preliminary data.</text>
</comment>
<reference evidence="2" key="1">
    <citation type="journal article" date="2023" name="G3 (Bethesda)">
        <title>Genome assembly and association tests identify interacting loci associated with vigor, precocity, and sex in interspecific pistachio rootstocks.</title>
        <authorList>
            <person name="Palmer W."/>
            <person name="Jacygrad E."/>
            <person name="Sagayaradj S."/>
            <person name="Cavanaugh K."/>
            <person name="Han R."/>
            <person name="Bertier L."/>
            <person name="Beede B."/>
            <person name="Kafkas S."/>
            <person name="Golino D."/>
            <person name="Preece J."/>
            <person name="Michelmore R."/>
        </authorList>
    </citation>
    <scope>NUCLEOTIDE SEQUENCE [LARGE SCALE GENOMIC DNA]</scope>
</reference>
<name>A0ACC1A7Z8_9ROSI</name>
<proteinExistence type="predicted"/>
<evidence type="ECO:0000313" key="1">
    <source>
        <dbReference type="EMBL" id="KAJ0082138.1"/>
    </source>
</evidence>
<dbReference type="Proteomes" id="UP001164250">
    <property type="component" value="Chromosome 12"/>
</dbReference>
<keyword evidence="2" id="KW-1185">Reference proteome</keyword>
<organism evidence="1 2">
    <name type="scientific">Pistacia atlantica</name>
    <dbReference type="NCBI Taxonomy" id="434234"/>
    <lineage>
        <taxon>Eukaryota</taxon>
        <taxon>Viridiplantae</taxon>
        <taxon>Streptophyta</taxon>
        <taxon>Embryophyta</taxon>
        <taxon>Tracheophyta</taxon>
        <taxon>Spermatophyta</taxon>
        <taxon>Magnoliopsida</taxon>
        <taxon>eudicotyledons</taxon>
        <taxon>Gunneridae</taxon>
        <taxon>Pentapetalae</taxon>
        <taxon>rosids</taxon>
        <taxon>malvids</taxon>
        <taxon>Sapindales</taxon>
        <taxon>Anacardiaceae</taxon>
        <taxon>Pistacia</taxon>
    </lineage>
</organism>
<dbReference type="EMBL" id="CM047908">
    <property type="protein sequence ID" value="KAJ0082138.1"/>
    <property type="molecule type" value="Genomic_DNA"/>
</dbReference>
<protein>
    <submittedName>
        <fullName evidence="1">Uncharacterized protein</fullName>
    </submittedName>
</protein>
<evidence type="ECO:0000313" key="2">
    <source>
        <dbReference type="Proteomes" id="UP001164250"/>
    </source>
</evidence>
<gene>
    <name evidence="1" type="ORF">Patl1_12236</name>
</gene>